<sequence length="90" mass="10411">MRQVKGAFPILNKFNRNLEPTEEVIHSRDTRCRRRTMLIESLVVRPDSRASRREKQKRNHLPNTLLTLAEGQTGCLSLLLTEANKMKLAI</sequence>
<organism evidence="1 2">
    <name type="scientific">Caerostris darwini</name>
    <dbReference type="NCBI Taxonomy" id="1538125"/>
    <lineage>
        <taxon>Eukaryota</taxon>
        <taxon>Metazoa</taxon>
        <taxon>Ecdysozoa</taxon>
        <taxon>Arthropoda</taxon>
        <taxon>Chelicerata</taxon>
        <taxon>Arachnida</taxon>
        <taxon>Araneae</taxon>
        <taxon>Araneomorphae</taxon>
        <taxon>Entelegynae</taxon>
        <taxon>Araneoidea</taxon>
        <taxon>Araneidae</taxon>
        <taxon>Caerostris</taxon>
    </lineage>
</organism>
<protein>
    <submittedName>
        <fullName evidence="1">Uncharacterized protein</fullName>
    </submittedName>
</protein>
<gene>
    <name evidence="1" type="ORF">CDAR_378841</name>
</gene>
<dbReference type="Proteomes" id="UP001054837">
    <property type="component" value="Unassembled WGS sequence"/>
</dbReference>
<dbReference type="EMBL" id="BPLQ01010407">
    <property type="protein sequence ID" value="GIY50538.1"/>
    <property type="molecule type" value="Genomic_DNA"/>
</dbReference>
<comment type="caution">
    <text evidence="1">The sequence shown here is derived from an EMBL/GenBank/DDBJ whole genome shotgun (WGS) entry which is preliminary data.</text>
</comment>
<keyword evidence="2" id="KW-1185">Reference proteome</keyword>
<accession>A0AAV4TZS7</accession>
<dbReference type="AlphaFoldDB" id="A0AAV4TZS7"/>
<proteinExistence type="predicted"/>
<name>A0AAV4TZS7_9ARAC</name>
<evidence type="ECO:0000313" key="2">
    <source>
        <dbReference type="Proteomes" id="UP001054837"/>
    </source>
</evidence>
<reference evidence="1 2" key="1">
    <citation type="submission" date="2021-06" db="EMBL/GenBank/DDBJ databases">
        <title>Caerostris darwini draft genome.</title>
        <authorList>
            <person name="Kono N."/>
            <person name="Arakawa K."/>
        </authorList>
    </citation>
    <scope>NUCLEOTIDE SEQUENCE [LARGE SCALE GENOMIC DNA]</scope>
</reference>
<evidence type="ECO:0000313" key="1">
    <source>
        <dbReference type="EMBL" id="GIY50538.1"/>
    </source>
</evidence>